<evidence type="ECO:0000256" key="4">
    <source>
        <dbReference type="SAM" id="MobiDB-lite"/>
    </source>
</evidence>
<protein>
    <recommendedName>
        <fullName evidence="7">SART-1 protein</fullName>
    </recommendedName>
</protein>
<dbReference type="PANTHER" id="PTHR14152:SF5">
    <property type="entry name" value="U4_U6.U5 TRI-SNRNP-ASSOCIATED PROTEIN 1"/>
    <property type="match status" value="1"/>
</dbReference>
<sequence length="651" mass="72690">MDAASIEQMNKVRVSLGMAPLPVPGKDAGPQFKAAEDSGSDSDDMSTLDKRQAAAGSNWQKLEDERREKAEREKRKSAAKKARDASQRYAKMEGKGLGEAEEEEMDTRSWLLSQKKRQKKIEKARKMEEELAAREKEAMQEYTSKDLAGVKVGHEADEFEETTGEQVLTLKDTAIGEESEDDELENADLKAKEKLEANLKLKLKKPDYDPMDQDSEKAVLSKYDEEIDGKKTKRFTLDGQGSSLEARRKLDGEGEVKSKGVKISLDMLKDDEPANDYVDASTTKVRKPKKKKEKKTRQKEVDEDDIFAATSAPQPSADAMEVDGAPALLSKKRALEFDDDDLQAKLAEQRREALKKRKKMDASELARQMRDEMPVDDEEPEEGGLVMDETSEFVANLKPPDAPEVRVTKTPQPATAGLPDAEDADEDGDTAMGYGEAAEAEERAQDASTEAPDDHTTTGLEEEATFSSVGTGAALSMLRKRNVLADSADSDLSEKDRKRMKFLADKEALYKEFDERAKADRAAERNNPAGKTDRRSKQEQEEAARRQNEAREHYVSQKLNEMFRVAYRPDVKLAYYDEGGRSMDQKEAFKHMSHAFHGKGSGKGKQDKKLKKIEEEKKREAKMTMGAGEGGFVGVQGREGGRYLGRSLSRK</sequence>
<evidence type="ECO:0000256" key="1">
    <source>
        <dbReference type="ARBA" id="ARBA00004123"/>
    </source>
</evidence>
<dbReference type="Pfam" id="PF03343">
    <property type="entry name" value="SART-1"/>
    <property type="match status" value="1"/>
</dbReference>
<evidence type="ECO:0000313" key="6">
    <source>
        <dbReference type="Proteomes" id="UP001310594"/>
    </source>
</evidence>
<evidence type="ECO:0000256" key="3">
    <source>
        <dbReference type="ARBA" id="ARBA00023242"/>
    </source>
</evidence>
<dbReference type="AlphaFoldDB" id="A0AAN8A505"/>
<feature type="compositionally biased region" description="Basic and acidic residues" evidence="4">
    <location>
        <begin position="531"/>
        <end position="555"/>
    </location>
</feature>
<feature type="region of interest" description="Disordered" evidence="4">
    <location>
        <begin position="234"/>
        <end position="256"/>
    </location>
</feature>
<comment type="caution">
    <text evidence="5">The sequence shown here is derived from an EMBL/GenBank/DDBJ whole genome shotgun (WGS) entry which is preliminary data.</text>
</comment>
<evidence type="ECO:0000313" key="5">
    <source>
        <dbReference type="EMBL" id="KAK5704845.1"/>
    </source>
</evidence>
<feature type="region of interest" description="Disordered" evidence="4">
    <location>
        <begin position="618"/>
        <end position="651"/>
    </location>
</feature>
<feature type="compositionally biased region" description="Basic residues" evidence="4">
    <location>
        <begin position="284"/>
        <end position="297"/>
    </location>
</feature>
<dbReference type="Proteomes" id="UP001310594">
    <property type="component" value="Unassembled WGS sequence"/>
</dbReference>
<comment type="similarity">
    <text evidence="2">Belongs to the SNU66/SART1 family.</text>
</comment>
<feature type="compositionally biased region" description="Basic and acidic residues" evidence="4">
    <location>
        <begin position="360"/>
        <end position="373"/>
    </location>
</feature>
<evidence type="ECO:0000256" key="2">
    <source>
        <dbReference type="ARBA" id="ARBA00006076"/>
    </source>
</evidence>
<dbReference type="GO" id="GO:0045292">
    <property type="term" value="P:mRNA cis splicing, via spliceosome"/>
    <property type="evidence" value="ECO:0007669"/>
    <property type="project" value="TreeGrafter"/>
</dbReference>
<feature type="region of interest" description="Disordered" evidence="4">
    <location>
        <begin position="354"/>
        <end position="382"/>
    </location>
</feature>
<feature type="compositionally biased region" description="Basic and acidic residues" evidence="4">
    <location>
        <begin position="61"/>
        <end position="98"/>
    </location>
</feature>
<feature type="compositionally biased region" description="Basic and acidic residues" evidence="4">
    <location>
        <begin position="245"/>
        <end position="256"/>
    </location>
</feature>
<feature type="region of interest" description="Disordered" evidence="4">
    <location>
        <begin position="478"/>
        <end position="497"/>
    </location>
</feature>
<dbReference type="GO" id="GO:0000481">
    <property type="term" value="P:maturation of 5S rRNA"/>
    <property type="evidence" value="ECO:0007669"/>
    <property type="project" value="TreeGrafter"/>
</dbReference>
<dbReference type="GO" id="GO:0046540">
    <property type="term" value="C:U4/U6 x U5 tri-snRNP complex"/>
    <property type="evidence" value="ECO:0007669"/>
    <property type="project" value="TreeGrafter"/>
</dbReference>
<feature type="region of interest" description="Disordered" evidence="4">
    <location>
        <begin position="513"/>
        <end position="555"/>
    </location>
</feature>
<feature type="compositionally biased region" description="Acidic residues" evidence="4">
    <location>
        <begin position="420"/>
        <end position="429"/>
    </location>
</feature>
<reference evidence="5" key="1">
    <citation type="submission" date="2023-08" db="EMBL/GenBank/DDBJ databases">
        <title>Black Yeasts Isolated from many extreme environments.</title>
        <authorList>
            <person name="Coleine C."/>
            <person name="Stajich J.E."/>
            <person name="Selbmann L."/>
        </authorList>
    </citation>
    <scope>NUCLEOTIDE SEQUENCE</scope>
    <source>
        <strain evidence="5">CCFEE 5810</strain>
    </source>
</reference>
<comment type="subcellular location">
    <subcellularLocation>
        <location evidence="1">Nucleus</location>
    </subcellularLocation>
</comment>
<proteinExistence type="inferred from homology"/>
<dbReference type="InterPro" id="IPR005011">
    <property type="entry name" value="SNU66/SART1"/>
</dbReference>
<name>A0AAN8A505_9PEZI</name>
<gene>
    <name evidence="5" type="ORF">LTR97_001954</name>
</gene>
<accession>A0AAN8A505</accession>
<feature type="region of interest" description="Disordered" evidence="4">
    <location>
        <begin position="397"/>
        <end position="469"/>
    </location>
</feature>
<evidence type="ECO:0008006" key="7">
    <source>
        <dbReference type="Google" id="ProtNLM"/>
    </source>
</evidence>
<keyword evidence="3" id="KW-0539">Nucleus</keyword>
<feature type="region of interest" description="Disordered" evidence="4">
    <location>
        <begin position="17"/>
        <end position="108"/>
    </location>
</feature>
<feature type="compositionally biased region" description="Basic and acidic residues" evidence="4">
    <location>
        <begin position="513"/>
        <end position="524"/>
    </location>
</feature>
<organism evidence="5 6">
    <name type="scientific">Elasticomyces elasticus</name>
    <dbReference type="NCBI Taxonomy" id="574655"/>
    <lineage>
        <taxon>Eukaryota</taxon>
        <taxon>Fungi</taxon>
        <taxon>Dikarya</taxon>
        <taxon>Ascomycota</taxon>
        <taxon>Pezizomycotina</taxon>
        <taxon>Dothideomycetes</taxon>
        <taxon>Dothideomycetidae</taxon>
        <taxon>Mycosphaerellales</taxon>
        <taxon>Teratosphaeriaceae</taxon>
        <taxon>Elasticomyces</taxon>
    </lineage>
</organism>
<dbReference type="PANTHER" id="PTHR14152">
    <property type="entry name" value="SQUAMOUS CELL CARCINOMA ANTIGEN RECOGNISED BY CYTOTOXIC T LYMPHOCYTES"/>
    <property type="match status" value="1"/>
</dbReference>
<feature type="compositionally biased region" description="Gly residues" evidence="4">
    <location>
        <begin position="627"/>
        <end position="638"/>
    </location>
</feature>
<feature type="region of interest" description="Disordered" evidence="4">
    <location>
        <begin position="268"/>
        <end position="320"/>
    </location>
</feature>
<dbReference type="EMBL" id="JAVRQU010000003">
    <property type="protein sequence ID" value="KAK5704845.1"/>
    <property type="molecule type" value="Genomic_DNA"/>
</dbReference>